<accession>A0A191T969</accession>
<sequence>MKFATVLFLMLLTALALNLITHALNKRQCRKLYEKAVKEGVEEEFLRLVNYYGYKANRVPSTKMDVLYRIALSDALHSKMKQAGDE</sequence>
<feature type="chain" id="PRO_5008247566" evidence="1">
    <location>
        <begin position="24"/>
        <end position="86"/>
    </location>
</feature>
<keyword evidence="1" id="KW-0732">Signal</keyword>
<name>A0A191T969_ECOLX</name>
<proteinExistence type="predicted"/>
<protein>
    <submittedName>
        <fullName evidence="2">Uncharacterized protein</fullName>
    </submittedName>
</protein>
<organism evidence="2">
    <name type="scientific">Escherichia coli</name>
    <dbReference type="NCBI Taxonomy" id="562"/>
    <lineage>
        <taxon>Bacteria</taxon>
        <taxon>Pseudomonadati</taxon>
        <taxon>Pseudomonadota</taxon>
        <taxon>Gammaproteobacteria</taxon>
        <taxon>Enterobacterales</taxon>
        <taxon>Enterobacteriaceae</taxon>
        <taxon>Escherichia</taxon>
    </lineage>
</organism>
<keyword evidence="2" id="KW-0614">Plasmid</keyword>
<evidence type="ECO:0000256" key="1">
    <source>
        <dbReference type="SAM" id="SignalP"/>
    </source>
</evidence>
<evidence type="ECO:0000313" key="2">
    <source>
        <dbReference type="EMBL" id="ANI75645.1"/>
    </source>
</evidence>
<feature type="signal peptide" evidence="1">
    <location>
        <begin position="1"/>
        <end position="23"/>
    </location>
</feature>
<dbReference type="RefSeq" id="WP_172687975.1">
    <property type="nucleotide sequence ID" value="NZ_KU963390.1"/>
</dbReference>
<dbReference type="EMBL" id="KU963390">
    <property type="protein sequence ID" value="ANI75645.1"/>
    <property type="molecule type" value="Genomic_DNA"/>
</dbReference>
<geneLocation type="plasmid" evidence="2">
    <name>ECO37P2</name>
</geneLocation>
<reference evidence="2" key="1">
    <citation type="submission" date="2016-03" db="EMBL/GenBank/DDBJ databases">
        <title>Resistome analysis of KPC-2-producing Escherichia coli ST224 strain isolated in Brazil using whole genome sequencing.</title>
        <authorList>
            <person name="Rossi I.G."/>
            <person name="Araujo B.F."/>
            <person name="Cerdeira L.T."/>
            <person name="Campos P.A."/>
            <person name="Royer S."/>
            <person name="Ferreira M.L."/>
            <person name="Batistao D.W.F."/>
            <person name="Souza T.A."/>
            <person name="Vancan S.I.S."/>
            <person name="Lincopan N."/>
            <person name="Gontijo-Filho P.P."/>
            <person name="Ribas R.M."/>
        </authorList>
    </citation>
    <scope>NUCLEOTIDE SEQUENCE</scope>
    <source>
        <strain evidence="2">ECO37</strain>
        <plasmid evidence="2">ECO37P2</plasmid>
    </source>
</reference>
<dbReference type="AlphaFoldDB" id="A0A191T969"/>